<keyword evidence="2" id="KW-1185">Reference proteome</keyword>
<name>A0A166C0P6_9EURY</name>
<gene>
    <name evidence="1" type="ORF">MBFIL_09750</name>
</gene>
<evidence type="ECO:0000313" key="2">
    <source>
        <dbReference type="Proteomes" id="UP000077066"/>
    </source>
</evidence>
<dbReference type="PATRIC" id="fig|55758.3.peg.1112"/>
<organism evidence="1 2">
    <name type="scientific">Methanobrevibacter filiformis</name>
    <dbReference type="NCBI Taxonomy" id="55758"/>
    <lineage>
        <taxon>Archaea</taxon>
        <taxon>Methanobacteriati</taxon>
        <taxon>Methanobacteriota</taxon>
        <taxon>Methanomada group</taxon>
        <taxon>Methanobacteria</taxon>
        <taxon>Methanobacteriales</taxon>
        <taxon>Methanobacteriaceae</taxon>
        <taxon>Methanobrevibacter</taxon>
    </lineage>
</organism>
<dbReference type="AlphaFoldDB" id="A0A166C0P6"/>
<reference evidence="1 2" key="1">
    <citation type="submission" date="2016-04" db="EMBL/GenBank/DDBJ databases">
        <title>Genome sequence of Methanobrevibacter filiformis DSM 11501.</title>
        <authorList>
            <person name="Poehlein A."/>
            <person name="Seedorf H."/>
            <person name="Daniel R."/>
        </authorList>
    </citation>
    <scope>NUCLEOTIDE SEQUENCE [LARGE SCALE GENOMIC DNA]</scope>
    <source>
        <strain evidence="1 2">DSM 11501</strain>
    </source>
</reference>
<sequence length="96" mass="10954">MTFNMIKIQSDLFKHLSKIAKTTGTTEKELAEHFIKKGIAENENNEQKLEKLRINDKLPRFGNGVPKAMEELSGFIETDNVVDVEKLKDQIHLDGI</sequence>
<comment type="caution">
    <text evidence="1">The sequence shown here is derived from an EMBL/GenBank/DDBJ whole genome shotgun (WGS) entry which is preliminary data.</text>
</comment>
<protein>
    <submittedName>
        <fullName evidence="1">Uncharacterized protein</fullName>
    </submittedName>
</protein>
<proteinExistence type="predicted"/>
<accession>A0A166C0P6</accession>
<evidence type="ECO:0000313" key="1">
    <source>
        <dbReference type="EMBL" id="KZX14010.1"/>
    </source>
</evidence>
<dbReference type="EMBL" id="LWMT01000191">
    <property type="protein sequence ID" value="KZX14010.1"/>
    <property type="molecule type" value="Genomic_DNA"/>
</dbReference>
<dbReference type="Proteomes" id="UP000077066">
    <property type="component" value="Unassembled WGS sequence"/>
</dbReference>
<dbReference type="RefSeq" id="WP_066972043.1">
    <property type="nucleotide sequence ID" value="NZ_LWMT01000191.1"/>
</dbReference>